<dbReference type="InterPro" id="IPR010131">
    <property type="entry name" value="MdtP/NodT-like"/>
</dbReference>
<dbReference type="GO" id="GO:0005886">
    <property type="term" value="C:plasma membrane"/>
    <property type="evidence" value="ECO:0007669"/>
    <property type="project" value="UniProtKB-SubCell"/>
</dbReference>
<keyword evidence="2" id="KW-1134">Transmembrane beta strand</keyword>
<dbReference type="SUPFAM" id="SSF56954">
    <property type="entry name" value="Outer membrane efflux proteins (OEP)"/>
    <property type="match status" value="1"/>
</dbReference>
<organism evidence="3">
    <name type="scientific">Candidatus Nitrotoga fabula</name>
    <dbReference type="NCBI Taxonomy" id="2182327"/>
    <lineage>
        <taxon>Bacteria</taxon>
        <taxon>Pseudomonadati</taxon>
        <taxon>Pseudomonadota</taxon>
        <taxon>Betaproteobacteria</taxon>
        <taxon>Nitrosomonadales</taxon>
        <taxon>Gallionellaceae</taxon>
        <taxon>Candidatus Nitrotoga</taxon>
    </lineage>
</organism>
<comment type="similarity">
    <text evidence="1 2">Belongs to the outer membrane factor (OMF) (TC 1.B.17) family.</text>
</comment>
<sequence length="474" mass="52097">MSIKVFLVSLLTFLVLAGCTMMPEYVPPSLPIATTFPRSTPETVGISVANTGWKSYFGDEQLRELISIALGNNRELLLAVSRVEEVRALYGIQHSNLSPSFIGNASATRLRLPTDVLPIQPGTANSFLLNQYQLSFALSSWELDFWGRLRSLDTAALETYLATDEARHAVRASLIAQVANSYLVECELSERIGLARSTLQTRQDSLRIAKRRFEVGSAARLDAIQAEILLNQARTELAVLQRMREQNHNGLELLVGGSIPARHRLLSRIEAGFVRSIDAGLPSDLLVQRPDLRAAERHLKAANANIGAARAAFFPRIVLTGSLGVASRELDGLFSGSGSAWNFMPSISVPIFDGGRNQANLDLAYARRNSAVVEYERRVQNAFREVADVLAERYWLSEQIQAQKAALIAQRERSRLASLRYQHGTTNYLEVLDAERSLFAVEQALVITRRAYLASGVMLYAALGGGGGILDEGV</sequence>
<gene>
    <name evidence="3" type="primary">oprM</name>
    <name evidence="3" type="ORF">NITFAB_1988</name>
</gene>
<keyword evidence="2" id="KW-0812">Transmembrane</keyword>
<name>A0A2X0QY27_9PROT</name>
<protein>
    <submittedName>
        <fullName evidence="3">Outer membrane protein OprM</fullName>
    </submittedName>
</protein>
<keyword evidence="2" id="KW-0449">Lipoprotein</keyword>
<dbReference type="EMBL" id="LS423452">
    <property type="protein sequence ID" value="SPS06398.1"/>
    <property type="molecule type" value="Genomic_DNA"/>
</dbReference>
<accession>A0A2X0QY27</accession>
<dbReference type="GO" id="GO:0015562">
    <property type="term" value="F:efflux transmembrane transporter activity"/>
    <property type="evidence" value="ECO:0007669"/>
    <property type="project" value="InterPro"/>
</dbReference>
<dbReference type="Pfam" id="PF02321">
    <property type="entry name" value="OEP"/>
    <property type="match status" value="2"/>
</dbReference>
<evidence type="ECO:0000256" key="2">
    <source>
        <dbReference type="RuleBase" id="RU362097"/>
    </source>
</evidence>
<proteinExistence type="inferred from homology"/>
<dbReference type="InterPro" id="IPR003423">
    <property type="entry name" value="OMP_efflux"/>
</dbReference>
<comment type="subcellular location">
    <subcellularLocation>
        <location evidence="2">Cell membrane</location>
        <topology evidence="2">Lipid-anchor</topology>
    </subcellularLocation>
</comment>
<dbReference type="AlphaFoldDB" id="A0A2X0QY27"/>
<dbReference type="PANTHER" id="PTHR30203:SF32">
    <property type="entry name" value="CATION EFFLUX SYSTEM PROTEIN CUSC"/>
    <property type="match status" value="1"/>
</dbReference>
<dbReference type="Gene3D" id="1.20.1600.10">
    <property type="entry name" value="Outer membrane efflux proteins (OEP)"/>
    <property type="match status" value="1"/>
</dbReference>
<dbReference type="PROSITE" id="PS51257">
    <property type="entry name" value="PROKAR_LIPOPROTEIN"/>
    <property type="match status" value="1"/>
</dbReference>
<dbReference type="PANTHER" id="PTHR30203">
    <property type="entry name" value="OUTER MEMBRANE CATION EFFLUX PROTEIN"/>
    <property type="match status" value="1"/>
</dbReference>
<reference evidence="3" key="1">
    <citation type="submission" date="2018-05" db="EMBL/GenBank/DDBJ databases">
        <authorList>
            <person name="Lanie J.A."/>
            <person name="Ng W.-L."/>
            <person name="Kazmierczak K.M."/>
            <person name="Andrzejewski T.M."/>
            <person name="Davidsen T.M."/>
            <person name="Wayne K.J."/>
            <person name="Tettelin H."/>
            <person name="Glass J.I."/>
            <person name="Rusch D."/>
            <person name="Podicherti R."/>
            <person name="Tsui H.-C.T."/>
            <person name="Winkler M.E."/>
        </authorList>
    </citation>
    <scope>NUCLEOTIDE SEQUENCE</scope>
    <source>
        <strain evidence="3">KNB</strain>
    </source>
</reference>
<evidence type="ECO:0000313" key="3">
    <source>
        <dbReference type="EMBL" id="SPS06398.1"/>
    </source>
</evidence>
<keyword evidence="2" id="KW-0564">Palmitate</keyword>
<evidence type="ECO:0000256" key="1">
    <source>
        <dbReference type="ARBA" id="ARBA00007613"/>
    </source>
</evidence>
<keyword evidence="2" id="KW-0472">Membrane</keyword>
<dbReference type="Gene3D" id="2.20.200.10">
    <property type="entry name" value="Outer membrane efflux proteins (OEP)"/>
    <property type="match status" value="1"/>
</dbReference>
<dbReference type="NCBIfam" id="TIGR01845">
    <property type="entry name" value="outer_NodT"/>
    <property type="match status" value="1"/>
</dbReference>